<reference evidence="2 3" key="1">
    <citation type="submission" date="2019-03" db="EMBL/GenBank/DDBJ databases">
        <title>First draft genome of Liparis tanakae, snailfish: a comprehensive survey of snailfish specific genes.</title>
        <authorList>
            <person name="Kim W."/>
            <person name="Song I."/>
            <person name="Jeong J.-H."/>
            <person name="Kim D."/>
            <person name="Kim S."/>
            <person name="Ryu S."/>
            <person name="Song J.Y."/>
            <person name="Lee S.K."/>
        </authorList>
    </citation>
    <scope>NUCLEOTIDE SEQUENCE [LARGE SCALE GENOMIC DNA]</scope>
    <source>
        <tissue evidence="2">Muscle</tissue>
    </source>
</reference>
<keyword evidence="3" id="KW-1185">Reference proteome</keyword>
<proteinExistence type="predicted"/>
<dbReference type="OrthoDB" id="416222at2759"/>
<organism evidence="2 3">
    <name type="scientific">Liparis tanakae</name>
    <name type="common">Tanaka's snailfish</name>
    <dbReference type="NCBI Taxonomy" id="230148"/>
    <lineage>
        <taxon>Eukaryota</taxon>
        <taxon>Metazoa</taxon>
        <taxon>Chordata</taxon>
        <taxon>Craniata</taxon>
        <taxon>Vertebrata</taxon>
        <taxon>Euteleostomi</taxon>
        <taxon>Actinopterygii</taxon>
        <taxon>Neopterygii</taxon>
        <taxon>Teleostei</taxon>
        <taxon>Neoteleostei</taxon>
        <taxon>Acanthomorphata</taxon>
        <taxon>Eupercaria</taxon>
        <taxon>Perciformes</taxon>
        <taxon>Cottioidei</taxon>
        <taxon>Cottales</taxon>
        <taxon>Liparidae</taxon>
        <taxon>Liparis</taxon>
    </lineage>
</organism>
<dbReference type="AlphaFoldDB" id="A0A4Z2G877"/>
<protein>
    <submittedName>
        <fullName evidence="2">Oxysterol-binding protein-related protein 1</fullName>
    </submittedName>
</protein>
<comment type="caution">
    <text evidence="2">The sequence shown here is derived from an EMBL/GenBank/DDBJ whole genome shotgun (WGS) entry which is preliminary data.</text>
</comment>
<sequence>MVRGRQQDECEVCPGPGGRQLLNLGGKTGRAQVALKGHSILGLGALRDWGVWFQLKETKYVDGVWSLKCEQEVEKNKALTEALQTLDAEHHDKSRRSSTPSSLTEDDFYDAASGQQPLKRHYVTIVP</sequence>
<evidence type="ECO:0000313" key="2">
    <source>
        <dbReference type="EMBL" id="TNN49014.1"/>
    </source>
</evidence>
<accession>A0A4Z2G877</accession>
<dbReference type="EMBL" id="SRLO01000673">
    <property type="protein sequence ID" value="TNN49014.1"/>
    <property type="molecule type" value="Genomic_DNA"/>
</dbReference>
<evidence type="ECO:0000256" key="1">
    <source>
        <dbReference type="SAM" id="MobiDB-lite"/>
    </source>
</evidence>
<name>A0A4Z2G877_9TELE</name>
<evidence type="ECO:0000313" key="3">
    <source>
        <dbReference type="Proteomes" id="UP000314294"/>
    </source>
</evidence>
<feature type="region of interest" description="Disordered" evidence="1">
    <location>
        <begin position="85"/>
        <end position="111"/>
    </location>
</feature>
<dbReference type="Proteomes" id="UP000314294">
    <property type="component" value="Unassembled WGS sequence"/>
</dbReference>
<gene>
    <name evidence="2" type="primary">Osbpl1a_2</name>
    <name evidence="2" type="ORF">EYF80_040776</name>
</gene>